<dbReference type="InterPro" id="IPR045851">
    <property type="entry name" value="AMP-bd_C_sf"/>
</dbReference>
<gene>
    <name evidence="3" type="ORF">J3U87_28695</name>
</gene>
<dbReference type="Pfam" id="PF00501">
    <property type="entry name" value="AMP-binding"/>
    <property type="match status" value="1"/>
</dbReference>
<name>A0A8A4TSQ8_SULCO</name>
<dbReference type="PANTHER" id="PTHR43845:SF1">
    <property type="entry name" value="BLR5969 PROTEIN"/>
    <property type="match status" value="1"/>
</dbReference>
<proteinExistence type="predicted"/>
<dbReference type="Pfam" id="PF14535">
    <property type="entry name" value="AMP-binding_C_2"/>
    <property type="match status" value="1"/>
</dbReference>
<dbReference type="InterPro" id="IPR000873">
    <property type="entry name" value="AMP-dep_synth/lig_dom"/>
</dbReference>
<feature type="domain" description="AMP-dependent ligase C-terminal" evidence="2">
    <location>
        <begin position="342"/>
        <end position="427"/>
    </location>
</feature>
<sequence>MSARTTGSKLDRAALEAGQIEALRHLLTEVSRSNDFYAPRLAGSGLDPRTVTLDDFRARFPLTTKAELVADQKAHPPYGTNLTYPLSRYTRFCQTSGTTGTPMRWLDTSESWSWMLGNWRRVYEAAGVKTGDRLFFAFGFGPFLGFWTAFEAGLSLGCMCLPGGALSTQGRLRVMLDNQVTGLCCTPTYALRLGEVARREGLALDRLPLECIIVAGEPGGAIPATRKKISELWGGARVVDHYGMTEVGPAGYESPGTPGLMHLIESSYLVEVLDPDTAAPVALGQRGELVLTTLGRTGSPLIRYRTGDLVKPVTPGPDWGTVEIGLENGILGRADDMVVVRGVNIFPSAVEAVIREFTQVAEYRVWVESHEAMTELTLEIEPVEDAPDPEALKSRLAEALKSAFSLRVPVRLVDPGTLPRFELKAKRWQHR</sequence>
<dbReference type="Proteomes" id="UP000663929">
    <property type="component" value="Chromosome"/>
</dbReference>
<dbReference type="EMBL" id="CP071793">
    <property type="protein sequence ID" value="QTD49585.1"/>
    <property type="molecule type" value="Genomic_DNA"/>
</dbReference>
<dbReference type="AlphaFoldDB" id="A0A8A4TSQ8"/>
<dbReference type="InterPro" id="IPR028154">
    <property type="entry name" value="AMP-dep_Lig_C"/>
</dbReference>
<evidence type="ECO:0000259" key="1">
    <source>
        <dbReference type="Pfam" id="PF00501"/>
    </source>
</evidence>
<evidence type="ECO:0000313" key="4">
    <source>
        <dbReference type="Proteomes" id="UP000663929"/>
    </source>
</evidence>
<dbReference type="RefSeq" id="WP_237379216.1">
    <property type="nucleotide sequence ID" value="NZ_CP071793.1"/>
</dbReference>
<protein>
    <submittedName>
        <fullName evidence="3">AMP-binding protein</fullName>
    </submittedName>
</protein>
<dbReference type="PANTHER" id="PTHR43845">
    <property type="entry name" value="BLR5969 PROTEIN"/>
    <property type="match status" value="1"/>
</dbReference>
<feature type="domain" description="AMP-dependent synthetase/ligase" evidence="1">
    <location>
        <begin position="95"/>
        <end position="291"/>
    </location>
</feature>
<dbReference type="Gene3D" id="3.30.300.30">
    <property type="match status" value="1"/>
</dbReference>
<dbReference type="SUPFAM" id="SSF56801">
    <property type="entry name" value="Acetyl-CoA synthetase-like"/>
    <property type="match status" value="1"/>
</dbReference>
<evidence type="ECO:0000259" key="2">
    <source>
        <dbReference type="Pfam" id="PF14535"/>
    </source>
</evidence>
<dbReference type="InterPro" id="IPR042099">
    <property type="entry name" value="ANL_N_sf"/>
</dbReference>
<evidence type="ECO:0000313" key="3">
    <source>
        <dbReference type="EMBL" id="QTD49585.1"/>
    </source>
</evidence>
<keyword evidence="4" id="KW-1185">Reference proteome</keyword>
<reference evidence="3" key="1">
    <citation type="submission" date="2021-03" db="EMBL/GenBank/DDBJ databases">
        <title>Acanthopleuribacteraceae sp. M133.</title>
        <authorList>
            <person name="Wang G."/>
        </authorList>
    </citation>
    <scope>NUCLEOTIDE SEQUENCE</scope>
    <source>
        <strain evidence="3">M133</strain>
    </source>
</reference>
<dbReference type="KEGG" id="scor:J3U87_28695"/>
<organism evidence="3 4">
    <name type="scientific">Sulfidibacter corallicola</name>
    <dbReference type="NCBI Taxonomy" id="2818388"/>
    <lineage>
        <taxon>Bacteria</taxon>
        <taxon>Pseudomonadati</taxon>
        <taxon>Acidobacteriota</taxon>
        <taxon>Holophagae</taxon>
        <taxon>Acanthopleuribacterales</taxon>
        <taxon>Acanthopleuribacteraceae</taxon>
        <taxon>Sulfidibacter</taxon>
    </lineage>
</organism>
<accession>A0A8A4TSQ8</accession>
<dbReference type="Gene3D" id="3.40.50.12780">
    <property type="entry name" value="N-terminal domain of ligase-like"/>
    <property type="match status" value="1"/>
</dbReference>